<accession>A0ABP9L8F9</accession>
<proteinExistence type="predicted"/>
<evidence type="ECO:0008006" key="3">
    <source>
        <dbReference type="Google" id="ProtNLM"/>
    </source>
</evidence>
<comment type="caution">
    <text evidence="1">The sequence shown here is derived from an EMBL/GenBank/DDBJ whole genome shotgun (WGS) entry which is preliminary data.</text>
</comment>
<dbReference type="Proteomes" id="UP001500124">
    <property type="component" value="Unassembled WGS sequence"/>
</dbReference>
<organism evidence="1 2">
    <name type="scientific">Streptomyces similanensis</name>
    <dbReference type="NCBI Taxonomy" id="1274988"/>
    <lineage>
        <taxon>Bacteria</taxon>
        <taxon>Bacillati</taxon>
        <taxon>Actinomycetota</taxon>
        <taxon>Actinomycetes</taxon>
        <taxon>Kitasatosporales</taxon>
        <taxon>Streptomycetaceae</taxon>
        <taxon>Streptomyces</taxon>
    </lineage>
</organism>
<name>A0ABP9L8F9_9ACTN</name>
<protein>
    <recommendedName>
        <fullName evidence="3">Lipoprotein</fullName>
    </recommendedName>
</protein>
<evidence type="ECO:0000313" key="2">
    <source>
        <dbReference type="Proteomes" id="UP001500124"/>
    </source>
</evidence>
<evidence type="ECO:0000313" key="1">
    <source>
        <dbReference type="EMBL" id="GAA5071017.1"/>
    </source>
</evidence>
<sequence length="94" mass="9635">MAVATVGLLFFAAGCGSSGGEGKSDEHPASGPAYDAAMERCALSRLRNAGVDDPSSESQSYVEAYTACGYGTSYDDVTAPGQGWGPADPGYWDE</sequence>
<dbReference type="EMBL" id="BAABKC010000087">
    <property type="protein sequence ID" value="GAA5071017.1"/>
    <property type="molecule type" value="Genomic_DNA"/>
</dbReference>
<keyword evidence="2" id="KW-1185">Reference proteome</keyword>
<gene>
    <name evidence="1" type="ORF">GCM10023336_56670</name>
</gene>
<reference evidence="2" key="1">
    <citation type="journal article" date="2019" name="Int. J. Syst. Evol. Microbiol.">
        <title>The Global Catalogue of Microorganisms (GCM) 10K type strain sequencing project: providing services to taxonomists for standard genome sequencing and annotation.</title>
        <authorList>
            <consortium name="The Broad Institute Genomics Platform"/>
            <consortium name="The Broad Institute Genome Sequencing Center for Infectious Disease"/>
            <person name="Wu L."/>
            <person name="Ma J."/>
        </authorList>
    </citation>
    <scope>NUCLEOTIDE SEQUENCE [LARGE SCALE GENOMIC DNA]</scope>
    <source>
        <strain evidence="2">JCM 18410</strain>
    </source>
</reference>